<organism evidence="1 2">
    <name type="scientific">[Torrubiella] hemipterigena</name>
    <dbReference type="NCBI Taxonomy" id="1531966"/>
    <lineage>
        <taxon>Eukaryota</taxon>
        <taxon>Fungi</taxon>
        <taxon>Dikarya</taxon>
        <taxon>Ascomycota</taxon>
        <taxon>Pezizomycotina</taxon>
        <taxon>Sordariomycetes</taxon>
        <taxon>Hypocreomycetidae</taxon>
        <taxon>Hypocreales</taxon>
        <taxon>Clavicipitaceae</taxon>
        <taxon>Clavicipitaceae incertae sedis</taxon>
        <taxon>'Torrubiella' clade</taxon>
    </lineage>
</organism>
<proteinExistence type="predicted"/>
<evidence type="ECO:0000313" key="1">
    <source>
        <dbReference type="EMBL" id="CEJ92489.1"/>
    </source>
</evidence>
<name>A0A0A1TCH7_9HYPO</name>
<dbReference type="EMBL" id="CDHN01000004">
    <property type="protein sequence ID" value="CEJ92489.1"/>
    <property type="molecule type" value="Genomic_DNA"/>
</dbReference>
<dbReference type="HOGENOM" id="CLU_874884_0_0_1"/>
<accession>A0A0A1TCH7</accession>
<dbReference type="AlphaFoldDB" id="A0A0A1TCH7"/>
<gene>
    <name evidence="1" type="ORF">VHEMI08140</name>
</gene>
<reference evidence="1 2" key="1">
    <citation type="journal article" date="2015" name="Genome Announc.">
        <title>Draft Genome Sequence and Gene Annotation of the Entomopathogenic Fungus Verticillium hemipterigenum.</title>
        <authorList>
            <person name="Horn F."/>
            <person name="Habel A."/>
            <person name="Scharf D.H."/>
            <person name="Dworschak J."/>
            <person name="Brakhage A.A."/>
            <person name="Guthke R."/>
            <person name="Hertweck C."/>
            <person name="Linde J."/>
        </authorList>
    </citation>
    <scope>NUCLEOTIDE SEQUENCE [LARGE SCALE GENOMIC DNA]</scope>
</reference>
<sequence>MPTFQSASRSGLLRSYYARSTMSTSQPSKTEENTKLLAELPKTMAWIQTILETPIVNDMRGMSPRTYSIAIDLLRRCQNRHVELLGNKETTEDPYLLAFRRIKAGLESKIKADQTFLPSLVKFRNMIDQSLLQPYTITFPEQDVLWSKDERTEAVKAEAEAIMARKHTETQVIGIFLSKPWRILKEVMDKERDRTGEPGKPPPQKPLMGFFHKLAILNMTTDFSQLSNSLDVYLKGCKRPPMRVLEMLARYKAWLDLARAIADRLIALDKEEWQNPQLKIRARANIYHFSRRYFQMFDWDDEAKTLKGYKVLDLIPFP</sequence>
<keyword evidence="2" id="KW-1185">Reference proteome</keyword>
<evidence type="ECO:0000313" key="2">
    <source>
        <dbReference type="Proteomes" id="UP000039046"/>
    </source>
</evidence>
<protein>
    <submittedName>
        <fullName evidence="1">Uncharacterized protein</fullName>
    </submittedName>
</protein>
<dbReference type="Proteomes" id="UP000039046">
    <property type="component" value="Unassembled WGS sequence"/>
</dbReference>